<feature type="non-terminal residue" evidence="1">
    <location>
        <position position="178"/>
    </location>
</feature>
<comment type="caution">
    <text evidence="1">The sequence shown here is derived from an EMBL/GenBank/DDBJ whole genome shotgun (WGS) entry which is preliminary data.</text>
</comment>
<feature type="non-terminal residue" evidence="1">
    <location>
        <position position="1"/>
    </location>
</feature>
<gene>
    <name evidence="1" type="ORF">DHETER_LOCUS15946</name>
</gene>
<proteinExistence type="predicted"/>
<name>A0ACA9R190_9GLOM</name>
<reference evidence="1" key="1">
    <citation type="submission" date="2021-06" db="EMBL/GenBank/DDBJ databases">
        <authorList>
            <person name="Kallberg Y."/>
            <person name="Tangrot J."/>
            <person name="Rosling A."/>
        </authorList>
    </citation>
    <scope>NUCLEOTIDE SEQUENCE</scope>
    <source>
        <strain evidence="1">IL203A</strain>
    </source>
</reference>
<organism evidence="1 2">
    <name type="scientific">Dentiscutata heterogama</name>
    <dbReference type="NCBI Taxonomy" id="1316150"/>
    <lineage>
        <taxon>Eukaryota</taxon>
        <taxon>Fungi</taxon>
        <taxon>Fungi incertae sedis</taxon>
        <taxon>Mucoromycota</taxon>
        <taxon>Glomeromycotina</taxon>
        <taxon>Glomeromycetes</taxon>
        <taxon>Diversisporales</taxon>
        <taxon>Gigasporaceae</taxon>
        <taxon>Dentiscutata</taxon>
    </lineage>
</organism>
<evidence type="ECO:0000313" key="2">
    <source>
        <dbReference type="Proteomes" id="UP000789702"/>
    </source>
</evidence>
<protein>
    <submittedName>
        <fullName evidence="1">4756_t:CDS:1</fullName>
    </submittedName>
</protein>
<evidence type="ECO:0000313" key="1">
    <source>
        <dbReference type="EMBL" id="CAG8772923.1"/>
    </source>
</evidence>
<accession>A0ACA9R190</accession>
<dbReference type="EMBL" id="CAJVPU010057975">
    <property type="protein sequence ID" value="CAG8772923.1"/>
    <property type="molecule type" value="Genomic_DNA"/>
</dbReference>
<dbReference type="Proteomes" id="UP000789702">
    <property type="component" value="Unassembled WGS sequence"/>
</dbReference>
<sequence>MQDELKLLKTVYQDLESSYPNRSEWISIDNIIYLLRPMLDATEILSKSSYPTIGDVHLIIKGILQHVKNFVIDKSDSEDSEEECVMAESIKNQLNKYWAIFDRNESTKIATILDPASKLLTFPISTERDSAIASLKKVIAQYEPPELETGATSTSNDKREKFVSLVLQQATELPTIGN</sequence>
<keyword evidence="2" id="KW-1185">Reference proteome</keyword>